<dbReference type="RefSeq" id="WP_390310227.1">
    <property type="nucleotide sequence ID" value="NZ_JBHSNQ010000181.1"/>
</dbReference>
<dbReference type="CDD" id="cd00093">
    <property type="entry name" value="HTH_XRE"/>
    <property type="match status" value="1"/>
</dbReference>
<name>A0ABW0RGS6_9BACL</name>
<keyword evidence="3" id="KW-1185">Reference proteome</keyword>
<dbReference type="InterPro" id="IPR010982">
    <property type="entry name" value="Lambda_DNA-bd_dom_sf"/>
</dbReference>
<evidence type="ECO:0000313" key="3">
    <source>
        <dbReference type="Proteomes" id="UP001595978"/>
    </source>
</evidence>
<protein>
    <submittedName>
        <fullName evidence="2">Helix-turn-helix domain-containing protein</fullName>
    </submittedName>
</protein>
<comment type="caution">
    <text evidence="2">The sequence shown here is derived from an EMBL/GenBank/DDBJ whole genome shotgun (WGS) entry which is preliminary data.</text>
</comment>
<dbReference type="Proteomes" id="UP001595978">
    <property type="component" value="Unassembled WGS sequence"/>
</dbReference>
<dbReference type="SMART" id="SM00530">
    <property type="entry name" value="HTH_XRE"/>
    <property type="match status" value="1"/>
</dbReference>
<dbReference type="Pfam" id="PF13443">
    <property type="entry name" value="HTH_26"/>
    <property type="match status" value="1"/>
</dbReference>
<organism evidence="2 3">
    <name type="scientific">Ureibacillus suwonensis</name>
    <dbReference type="NCBI Taxonomy" id="313007"/>
    <lineage>
        <taxon>Bacteria</taxon>
        <taxon>Bacillati</taxon>
        <taxon>Bacillota</taxon>
        <taxon>Bacilli</taxon>
        <taxon>Bacillales</taxon>
        <taxon>Caryophanaceae</taxon>
        <taxon>Ureibacillus</taxon>
    </lineage>
</organism>
<evidence type="ECO:0000313" key="2">
    <source>
        <dbReference type="EMBL" id="MFC5542795.1"/>
    </source>
</evidence>
<dbReference type="EMBL" id="JBHSNQ010000181">
    <property type="protein sequence ID" value="MFC5542795.1"/>
    <property type="molecule type" value="Genomic_DNA"/>
</dbReference>
<accession>A0ABW0RGS6</accession>
<evidence type="ECO:0000259" key="1">
    <source>
        <dbReference type="PROSITE" id="PS50943"/>
    </source>
</evidence>
<sequence length="171" mass="20094">MLNVDEIRDHLESYLIYDGFSKILQSLKSESCIFYNNLDSIRRELTISKEKLKKRKTIAEIINELMIEKGIEKPSYIYEKAVISRDYWSKLISNKIKEPSLKVLYKLAIAFELTIEETNSLLSNFNRAFSTDSSMFDQIIAYFINEKIYSTELIDQILDEFEEETLFSIAN</sequence>
<gene>
    <name evidence="2" type="ORF">ACFPOH_13880</name>
</gene>
<dbReference type="PROSITE" id="PS50943">
    <property type="entry name" value="HTH_CROC1"/>
    <property type="match status" value="1"/>
</dbReference>
<dbReference type="Gene3D" id="1.10.260.40">
    <property type="entry name" value="lambda repressor-like DNA-binding domains"/>
    <property type="match status" value="1"/>
</dbReference>
<reference evidence="3" key="1">
    <citation type="journal article" date="2019" name="Int. J. Syst. Evol. Microbiol.">
        <title>The Global Catalogue of Microorganisms (GCM) 10K type strain sequencing project: providing services to taxonomists for standard genome sequencing and annotation.</title>
        <authorList>
            <consortium name="The Broad Institute Genomics Platform"/>
            <consortium name="The Broad Institute Genome Sequencing Center for Infectious Disease"/>
            <person name="Wu L."/>
            <person name="Ma J."/>
        </authorList>
    </citation>
    <scope>NUCLEOTIDE SEQUENCE [LARGE SCALE GENOMIC DNA]</scope>
    <source>
        <strain evidence="3">CCUG 56331</strain>
    </source>
</reference>
<dbReference type="InterPro" id="IPR001387">
    <property type="entry name" value="Cro/C1-type_HTH"/>
</dbReference>
<proteinExistence type="predicted"/>
<dbReference type="SUPFAM" id="SSF47413">
    <property type="entry name" value="lambda repressor-like DNA-binding domains"/>
    <property type="match status" value="1"/>
</dbReference>
<feature type="domain" description="HTH cro/C1-type" evidence="1">
    <location>
        <begin position="89"/>
        <end position="118"/>
    </location>
</feature>